<dbReference type="Pfam" id="PF07683">
    <property type="entry name" value="CobW_C"/>
    <property type="match status" value="1"/>
</dbReference>
<keyword evidence="1" id="KW-0547">Nucleotide-binding</keyword>
<dbReference type="Gene3D" id="3.30.1220.10">
    <property type="entry name" value="CobW-like, C-terminal domain"/>
    <property type="match status" value="1"/>
</dbReference>
<keyword evidence="3" id="KW-0143">Chaperone</keyword>
<dbReference type="Gene3D" id="3.40.50.300">
    <property type="entry name" value="P-loop containing nucleotide triphosphate hydrolases"/>
    <property type="match status" value="1"/>
</dbReference>
<dbReference type="EMBL" id="JAVREM010000027">
    <property type="protein sequence ID" value="MDT0320680.1"/>
    <property type="molecule type" value="Genomic_DNA"/>
</dbReference>
<evidence type="ECO:0000256" key="1">
    <source>
        <dbReference type="ARBA" id="ARBA00022741"/>
    </source>
</evidence>
<organism evidence="8 9">
    <name type="scientific">Streptomyces millisiae</name>
    <dbReference type="NCBI Taxonomy" id="3075542"/>
    <lineage>
        <taxon>Bacteria</taxon>
        <taxon>Bacillati</taxon>
        <taxon>Actinomycetota</taxon>
        <taxon>Actinomycetes</taxon>
        <taxon>Kitasatosporales</taxon>
        <taxon>Streptomycetaceae</taxon>
        <taxon>Streptomyces</taxon>
    </lineage>
</organism>
<dbReference type="SUPFAM" id="SSF52540">
    <property type="entry name" value="P-loop containing nucleoside triphosphate hydrolases"/>
    <property type="match status" value="1"/>
</dbReference>
<evidence type="ECO:0000256" key="5">
    <source>
        <dbReference type="ARBA" id="ARBA00049117"/>
    </source>
</evidence>
<gene>
    <name evidence="8" type="ORF">RNC47_20315</name>
</gene>
<dbReference type="InterPro" id="IPR036627">
    <property type="entry name" value="CobW-likC_sf"/>
</dbReference>
<dbReference type="RefSeq" id="WP_311600735.1">
    <property type="nucleotide sequence ID" value="NZ_JAVREM010000027.1"/>
</dbReference>
<comment type="catalytic activity">
    <reaction evidence="5">
        <text>GTP + H2O = GDP + phosphate + H(+)</text>
        <dbReference type="Rhea" id="RHEA:19669"/>
        <dbReference type="ChEBI" id="CHEBI:15377"/>
        <dbReference type="ChEBI" id="CHEBI:15378"/>
        <dbReference type="ChEBI" id="CHEBI:37565"/>
        <dbReference type="ChEBI" id="CHEBI:43474"/>
        <dbReference type="ChEBI" id="CHEBI:58189"/>
    </reaction>
    <physiologicalReaction direction="left-to-right" evidence="5">
        <dbReference type="Rhea" id="RHEA:19670"/>
    </physiologicalReaction>
</comment>
<comment type="caution">
    <text evidence="8">The sequence shown here is derived from an EMBL/GenBank/DDBJ whole genome shotgun (WGS) entry which is preliminary data.</text>
</comment>
<dbReference type="SMART" id="SM00833">
    <property type="entry name" value="CobW_C"/>
    <property type="match status" value="1"/>
</dbReference>
<reference evidence="9" key="1">
    <citation type="submission" date="2023-07" db="EMBL/GenBank/DDBJ databases">
        <title>30 novel species of actinomycetes from the DSMZ collection.</title>
        <authorList>
            <person name="Nouioui I."/>
        </authorList>
    </citation>
    <scope>NUCLEOTIDE SEQUENCE [LARGE SCALE GENOMIC DNA]</scope>
    <source>
        <strain evidence="9">DSM 44918</strain>
    </source>
</reference>
<evidence type="ECO:0000259" key="7">
    <source>
        <dbReference type="SMART" id="SM00833"/>
    </source>
</evidence>
<comment type="similarity">
    <text evidence="4">Belongs to the SIMIBI class G3E GTPase family. ZNG1 subfamily.</text>
</comment>
<keyword evidence="2" id="KW-0378">Hydrolase</keyword>
<dbReference type="PANTHER" id="PTHR13748">
    <property type="entry name" value="COBW-RELATED"/>
    <property type="match status" value="1"/>
</dbReference>
<name>A0ABU2LSW6_9ACTN</name>
<proteinExistence type="inferred from homology"/>
<dbReference type="CDD" id="cd03112">
    <property type="entry name" value="CobW-like"/>
    <property type="match status" value="1"/>
</dbReference>
<dbReference type="InterPro" id="IPR051316">
    <property type="entry name" value="Zinc-reg_GTPase_activator"/>
</dbReference>
<dbReference type="Pfam" id="PF02492">
    <property type="entry name" value="cobW"/>
    <property type="match status" value="1"/>
</dbReference>
<sequence length="365" mass="38797">MTTSRIPVVVLAGFLGAGKTTLLNHLLRNRDGVRIGAVVNDFGSIPIDAMLVAGQVDAMASFDNGCLCCAVDTEDLDAALDRLADPAARIDLIVVEASGLAEPPSLVRMILASGDRRIVYGGLVQVVDAAEPGRTRHPGAADLVVLNKTDLVPEAEWRAQLAALREAAGGAPVVPAARGRIDPGLFFDRETSRAGLDPAGAGYRQLSFADLAREEDHDDGHAHPHTGYDSVAFTSREPLSPRALMRFLDTRPAGLYRAKGFVTLAAGPRPERYALHAVGRFLRFYPAPDDETAPTRLVLIGAGIDPEALRAELADCVATGPAEADPALSGMWEVLRYVDDPEDVTETTEVSEAGEVTEAEPRPLP</sequence>
<protein>
    <submittedName>
        <fullName evidence="8">GTP-binding protein</fullName>
    </submittedName>
</protein>
<evidence type="ECO:0000313" key="8">
    <source>
        <dbReference type="EMBL" id="MDT0320680.1"/>
    </source>
</evidence>
<evidence type="ECO:0000256" key="6">
    <source>
        <dbReference type="SAM" id="MobiDB-lite"/>
    </source>
</evidence>
<evidence type="ECO:0000256" key="3">
    <source>
        <dbReference type="ARBA" id="ARBA00023186"/>
    </source>
</evidence>
<evidence type="ECO:0000313" key="9">
    <source>
        <dbReference type="Proteomes" id="UP001183420"/>
    </source>
</evidence>
<dbReference type="PANTHER" id="PTHR13748:SF62">
    <property type="entry name" value="COBW DOMAIN-CONTAINING PROTEIN"/>
    <property type="match status" value="1"/>
</dbReference>
<evidence type="ECO:0000256" key="2">
    <source>
        <dbReference type="ARBA" id="ARBA00022801"/>
    </source>
</evidence>
<evidence type="ECO:0000256" key="4">
    <source>
        <dbReference type="ARBA" id="ARBA00034320"/>
    </source>
</evidence>
<dbReference type="SUPFAM" id="SSF90002">
    <property type="entry name" value="Hypothetical protein YjiA, C-terminal domain"/>
    <property type="match status" value="1"/>
</dbReference>
<dbReference type="InterPro" id="IPR003495">
    <property type="entry name" value="CobW/HypB/UreG_nucleotide-bd"/>
</dbReference>
<accession>A0ABU2LSW6</accession>
<feature type="domain" description="CobW C-terminal" evidence="7">
    <location>
        <begin position="228"/>
        <end position="317"/>
    </location>
</feature>
<feature type="region of interest" description="Disordered" evidence="6">
    <location>
        <begin position="341"/>
        <end position="365"/>
    </location>
</feature>
<dbReference type="InterPro" id="IPR011629">
    <property type="entry name" value="CobW-like_C"/>
</dbReference>
<keyword evidence="9" id="KW-1185">Reference proteome</keyword>
<dbReference type="Proteomes" id="UP001183420">
    <property type="component" value="Unassembled WGS sequence"/>
</dbReference>
<dbReference type="InterPro" id="IPR027417">
    <property type="entry name" value="P-loop_NTPase"/>
</dbReference>